<dbReference type="EMBL" id="JACHIF010000002">
    <property type="protein sequence ID" value="MBB5036937.1"/>
    <property type="molecule type" value="Genomic_DNA"/>
</dbReference>
<organism evidence="1 2">
    <name type="scientific">Prosthecobacter dejongeii</name>
    <dbReference type="NCBI Taxonomy" id="48465"/>
    <lineage>
        <taxon>Bacteria</taxon>
        <taxon>Pseudomonadati</taxon>
        <taxon>Verrucomicrobiota</taxon>
        <taxon>Verrucomicrobiia</taxon>
        <taxon>Verrucomicrobiales</taxon>
        <taxon>Verrucomicrobiaceae</taxon>
        <taxon>Prosthecobacter</taxon>
    </lineage>
</organism>
<dbReference type="RefSeq" id="WP_184206342.1">
    <property type="nucleotide sequence ID" value="NZ_JACHIF010000002.1"/>
</dbReference>
<accession>A0A7W7YIZ0</accession>
<dbReference type="Proteomes" id="UP000534294">
    <property type="component" value="Unassembled WGS sequence"/>
</dbReference>
<reference evidence="1 2" key="1">
    <citation type="submission" date="2020-08" db="EMBL/GenBank/DDBJ databases">
        <title>Genomic Encyclopedia of Type Strains, Phase IV (KMG-IV): sequencing the most valuable type-strain genomes for metagenomic binning, comparative biology and taxonomic classification.</title>
        <authorList>
            <person name="Goeker M."/>
        </authorList>
    </citation>
    <scope>NUCLEOTIDE SEQUENCE [LARGE SCALE GENOMIC DNA]</scope>
    <source>
        <strain evidence="1 2">DSM 12251</strain>
    </source>
</reference>
<name>A0A7W7YIZ0_9BACT</name>
<keyword evidence="2" id="KW-1185">Reference proteome</keyword>
<sequence>MTCGSCLCATIPGCSISSKVESRQLQRHLKSELIEKVRIVLSGLPGSNRVTPVYDVQNLPPATDEEGNLWVMVVEGMAGYYLTYHNMAVRTEYSLKSRSSSPSSKADDRRLLPTRQAWKQWYAAVSQDSLLRLKDYGYTAKVEFLNARGQPLETITTETAKPQPILESARTPPQYFEKTGDVIHARSPWPG</sequence>
<comment type="caution">
    <text evidence="1">The sequence shown here is derived from an EMBL/GenBank/DDBJ whole genome shotgun (WGS) entry which is preliminary data.</text>
</comment>
<proteinExistence type="predicted"/>
<gene>
    <name evidence="1" type="ORF">HNQ64_001179</name>
</gene>
<dbReference type="AlphaFoldDB" id="A0A7W7YIZ0"/>
<evidence type="ECO:0000313" key="2">
    <source>
        <dbReference type="Proteomes" id="UP000534294"/>
    </source>
</evidence>
<protein>
    <submittedName>
        <fullName evidence="1">Uncharacterized protein</fullName>
    </submittedName>
</protein>
<evidence type="ECO:0000313" key="1">
    <source>
        <dbReference type="EMBL" id="MBB5036937.1"/>
    </source>
</evidence>